<evidence type="ECO:0000313" key="1">
    <source>
        <dbReference type="EMBL" id="ATA22189.1"/>
    </source>
</evidence>
<dbReference type="OrthoDB" id="6486120at2"/>
<gene>
    <name evidence="1" type="ORF">AWC35_24225</name>
</gene>
<name>A0A250B7Q7_9GAMM</name>
<reference evidence="1 2" key="1">
    <citation type="submission" date="2016-01" db="EMBL/GenBank/DDBJ databases">
        <authorList>
            <person name="Oliw E.H."/>
        </authorList>
    </citation>
    <scope>NUCLEOTIDE SEQUENCE [LARGE SCALE GENOMIC DNA]</scope>
    <source>
        <strain evidence="1 2">FRB97</strain>
    </source>
</reference>
<sequence>MPIARIIARYTENENDSLTLLCGVDDEKQIRQGAWFGVVRNDDGRGDESNYPFTLHIDYQNAAFYLDYGYDDINARQLQRIDIQQSPLAEKGYFTIYDDEEGEEFCYQIASIHLYD</sequence>
<protein>
    <submittedName>
        <fullName evidence="1">Uncharacterized protein</fullName>
    </submittedName>
</protein>
<dbReference type="AlphaFoldDB" id="A0A250B7Q7"/>
<dbReference type="Proteomes" id="UP000217182">
    <property type="component" value="Chromosome"/>
</dbReference>
<proteinExistence type="predicted"/>
<evidence type="ECO:0000313" key="2">
    <source>
        <dbReference type="Proteomes" id="UP000217182"/>
    </source>
</evidence>
<organism evidence="1 2">
    <name type="scientific">Gibbsiella quercinecans</name>
    <dbReference type="NCBI Taxonomy" id="929813"/>
    <lineage>
        <taxon>Bacteria</taxon>
        <taxon>Pseudomonadati</taxon>
        <taxon>Pseudomonadota</taxon>
        <taxon>Gammaproteobacteria</taxon>
        <taxon>Enterobacterales</taxon>
        <taxon>Yersiniaceae</taxon>
        <taxon>Gibbsiella</taxon>
    </lineage>
</organism>
<dbReference type="EMBL" id="CP014136">
    <property type="protein sequence ID" value="ATA22189.1"/>
    <property type="molecule type" value="Genomic_DNA"/>
</dbReference>
<dbReference type="KEGG" id="gqu:AWC35_24225"/>
<dbReference type="RefSeq" id="WP_095848782.1">
    <property type="nucleotide sequence ID" value="NZ_CAMKXY010000014.1"/>
</dbReference>
<accession>A0A250B7Q7</accession>
<keyword evidence="2" id="KW-1185">Reference proteome</keyword>